<evidence type="ECO:0000259" key="1">
    <source>
        <dbReference type="Pfam" id="PF04542"/>
    </source>
</evidence>
<dbReference type="SUPFAM" id="SSF88946">
    <property type="entry name" value="Sigma2 domain of RNA polymerase sigma factors"/>
    <property type="match status" value="1"/>
</dbReference>
<name>A0ABY9SWM3_BREBE</name>
<sequence>MDTNALYFEYKPLLSSLAYKMLGSRADAEDIVQDVFAELETKRF</sequence>
<gene>
    <name evidence="2" type="ORF">RGB73_15905</name>
</gene>
<dbReference type="Gene3D" id="1.10.1740.10">
    <property type="match status" value="1"/>
</dbReference>
<dbReference type="EMBL" id="CP134050">
    <property type="protein sequence ID" value="WNC12225.1"/>
    <property type="molecule type" value="Genomic_DNA"/>
</dbReference>
<protein>
    <submittedName>
        <fullName evidence="2">Sigma factor</fullName>
    </submittedName>
</protein>
<evidence type="ECO:0000313" key="2">
    <source>
        <dbReference type="EMBL" id="WNC12225.1"/>
    </source>
</evidence>
<feature type="domain" description="RNA polymerase sigma-70 region 2" evidence="1">
    <location>
        <begin position="6"/>
        <end position="40"/>
    </location>
</feature>
<proteinExistence type="predicted"/>
<dbReference type="InterPro" id="IPR007627">
    <property type="entry name" value="RNA_pol_sigma70_r2"/>
</dbReference>
<evidence type="ECO:0000313" key="3">
    <source>
        <dbReference type="Proteomes" id="UP001256827"/>
    </source>
</evidence>
<reference evidence="2 3" key="1">
    <citation type="submission" date="2023-09" db="EMBL/GenBank/DDBJ databases">
        <title>Complete Genome and Methylome dissection of Bacillus brevis NEB573 original source of BbsI restriction endonuclease.</title>
        <authorList>
            <person name="Fomenkov A."/>
            <person name="Roberts R.D."/>
        </authorList>
    </citation>
    <scope>NUCLEOTIDE SEQUENCE [LARGE SCALE GENOMIC DNA]</scope>
    <source>
        <strain evidence="2 3">NEB573</strain>
    </source>
</reference>
<dbReference type="InterPro" id="IPR013325">
    <property type="entry name" value="RNA_pol_sigma_r2"/>
</dbReference>
<organism evidence="2 3">
    <name type="scientific">Brevibacillus brevis</name>
    <name type="common">Bacillus brevis</name>
    <dbReference type="NCBI Taxonomy" id="1393"/>
    <lineage>
        <taxon>Bacteria</taxon>
        <taxon>Bacillati</taxon>
        <taxon>Bacillota</taxon>
        <taxon>Bacilli</taxon>
        <taxon>Bacillales</taxon>
        <taxon>Paenibacillaceae</taxon>
        <taxon>Brevibacillus</taxon>
    </lineage>
</organism>
<dbReference type="RefSeq" id="WP_310763496.1">
    <property type="nucleotide sequence ID" value="NZ_CP134050.1"/>
</dbReference>
<dbReference type="Proteomes" id="UP001256827">
    <property type="component" value="Chromosome"/>
</dbReference>
<dbReference type="Pfam" id="PF04542">
    <property type="entry name" value="Sigma70_r2"/>
    <property type="match status" value="1"/>
</dbReference>
<keyword evidence="3" id="KW-1185">Reference proteome</keyword>
<accession>A0ABY9SWM3</accession>